<gene>
    <name evidence="9" type="ORF">Amon01_000036700</name>
</gene>
<dbReference type="GO" id="GO:0004523">
    <property type="term" value="F:RNA-DNA hybrid ribonuclease activity"/>
    <property type="evidence" value="ECO:0007669"/>
    <property type="project" value="UniProtKB-EC"/>
</dbReference>
<evidence type="ECO:0000256" key="1">
    <source>
        <dbReference type="ARBA" id="ARBA00000077"/>
    </source>
</evidence>
<organism evidence="9 10">
    <name type="scientific">Ambrosiozyma monospora</name>
    <name type="common">Yeast</name>
    <name type="synonym">Endomycopsis monosporus</name>
    <dbReference type="NCBI Taxonomy" id="43982"/>
    <lineage>
        <taxon>Eukaryota</taxon>
        <taxon>Fungi</taxon>
        <taxon>Dikarya</taxon>
        <taxon>Ascomycota</taxon>
        <taxon>Saccharomycotina</taxon>
        <taxon>Pichiomycetes</taxon>
        <taxon>Pichiales</taxon>
        <taxon>Pichiaceae</taxon>
        <taxon>Ambrosiozyma</taxon>
    </lineage>
</organism>
<evidence type="ECO:0000256" key="3">
    <source>
        <dbReference type="ARBA" id="ARBA00012180"/>
    </source>
</evidence>
<dbReference type="InterPro" id="IPR012337">
    <property type="entry name" value="RNaseH-like_sf"/>
</dbReference>
<dbReference type="OrthoDB" id="407198at2759"/>
<comment type="catalytic activity">
    <reaction evidence="1">
        <text>Endonucleolytic cleavage to 5'-phosphomonoester.</text>
        <dbReference type="EC" id="3.1.26.4"/>
    </reaction>
</comment>
<dbReference type="InterPro" id="IPR050092">
    <property type="entry name" value="RNase_H"/>
</dbReference>
<dbReference type="GO" id="GO:0003676">
    <property type="term" value="F:nucleic acid binding"/>
    <property type="evidence" value="ECO:0007669"/>
    <property type="project" value="InterPro"/>
</dbReference>
<evidence type="ECO:0000313" key="10">
    <source>
        <dbReference type="Proteomes" id="UP001165063"/>
    </source>
</evidence>
<evidence type="ECO:0000256" key="4">
    <source>
        <dbReference type="ARBA" id="ARBA00022722"/>
    </source>
</evidence>
<sequence length="341" mass="37892">MSNDNSTSHNHLVSLDQRIETTKGKAVSTFINYDISKTYPEKCMNFMFMTGSGNITSNDQLIHDLKPLSRKQIKHLSSKIQHSVYGRAPKVTGIGNLLLSLIANETGERKDICFPVWYSPKATNVIGYDLLRSGVSIGTSSNGQRLQWSSVVNPGQQVGTSLENYGIPISYFIKQTERRQMNNALAGVKIIHVYTDGSHGHMLPGHPVGCGVFFGDNDKKNVCERIISPIQSSLSSELHAIKLCLFTIIRYDLGNASNKYVINCDSKFAIDCLTSREKESSVVRGAYNDVVQQCDEYLDVINTVYKARGWGELEFKLVKGHSGVYGNEMAHALARKAIYKN</sequence>
<dbReference type="SUPFAM" id="SSF53098">
    <property type="entry name" value="Ribonuclease H-like"/>
    <property type="match status" value="1"/>
</dbReference>
<keyword evidence="5" id="KW-0479">Metal-binding</keyword>
<dbReference type="PANTHER" id="PTHR10642">
    <property type="entry name" value="RIBONUCLEASE H1"/>
    <property type="match status" value="1"/>
</dbReference>
<dbReference type="Proteomes" id="UP001165063">
    <property type="component" value="Unassembled WGS sequence"/>
</dbReference>
<keyword evidence="7" id="KW-0378">Hydrolase</keyword>
<evidence type="ECO:0000259" key="8">
    <source>
        <dbReference type="PROSITE" id="PS50879"/>
    </source>
</evidence>
<dbReference type="InterPro" id="IPR002156">
    <property type="entry name" value="RNaseH_domain"/>
</dbReference>
<name>A0A9W7DC73_AMBMO</name>
<accession>A0A9W7DC73</accession>
<dbReference type="PROSITE" id="PS50879">
    <property type="entry name" value="RNASE_H_1"/>
    <property type="match status" value="1"/>
</dbReference>
<evidence type="ECO:0000256" key="2">
    <source>
        <dbReference type="ARBA" id="ARBA00005300"/>
    </source>
</evidence>
<dbReference type="GO" id="GO:0046872">
    <property type="term" value="F:metal ion binding"/>
    <property type="evidence" value="ECO:0007669"/>
    <property type="project" value="UniProtKB-KW"/>
</dbReference>
<evidence type="ECO:0000256" key="7">
    <source>
        <dbReference type="ARBA" id="ARBA00022801"/>
    </source>
</evidence>
<reference evidence="9" key="1">
    <citation type="submission" date="2023-04" db="EMBL/GenBank/DDBJ databases">
        <title>Ambrosiozyma monospora NBRC 1965.</title>
        <authorList>
            <person name="Ichikawa N."/>
            <person name="Sato H."/>
            <person name="Tonouchi N."/>
        </authorList>
    </citation>
    <scope>NUCLEOTIDE SEQUENCE</scope>
    <source>
        <strain evidence="9">NBRC 1965</strain>
    </source>
</reference>
<dbReference type="EMBL" id="BSXU01000102">
    <property type="protein sequence ID" value="GMG19310.1"/>
    <property type="molecule type" value="Genomic_DNA"/>
</dbReference>
<protein>
    <recommendedName>
        <fullName evidence="3">ribonuclease H</fullName>
        <ecNumber evidence="3">3.1.26.4</ecNumber>
    </recommendedName>
</protein>
<proteinExistence type="inferred from homology"/>
<dbReference type="Gene3D" id="3.30.420.10">
    <property type="entry name" value="Ribonuclease H-like superfamily/Ribonuclease H"/>
    <property type="match status" value="1"/>
</dbReference>
<comment type="caution">
    <text evidence="9">The sequence shown here is derived from an EMBL/GenBank/DDBJ whole genome shotgun (WGS) entry which is preliminary data.</text>
</comment>
<dbReference type="EC" id="3.1.26.4" evidence="3"/>
<dbReference type="GO" id="GO:0043137">
    <property type="term" value="P:DNA replication, removal of RNA primer"/>
    <property type="evidence" value="ECO:0007669"/>
    <property type="project" value="TreeGrafter"/>
</dbReference>
<dbReference type="Pfam" id="PF00075">
    <property type="entry name" value="RNase_H"/>
    <property type="match status" value="1"/>
</dbReference>
<evidence type="ECO:0000256" key="5">
    <source>
        <dbReference type="ARBA" id="ARBA00022723"/>
    </source>
</evidence>
<evidence type="ECO:0000256" key="6">
    <source>
        <dbReference type="ARBA" id="ARBA00022759"/>
    </source>
</evidence>
<evidence type="ECO:0000313" key="9">
    <source>
        <dbReference type="EMBL" id="GMG19310.1"/>
    </source>
</evidence>
<keyword evidence="6" id="KW-0255">Endonuclease</keyword>
<comment type="similarity">
    <text evidence="2">Belongs to the RNase H family.</text>
</comment>
<feature type="domain" description="RNase H type-1" evidence="8">
    <location>
        <begin position="187"/>
        <end position="339"/>
    </location>
</feature>
<dbReference type="AlphaFoldDB" id="A0A9W7DC73"/>
<keyword evidence="4" id="KW-0540">Nuclease</keyword>
<keyword evidence="10" id="KW-1185">Reference proteome</keyword>
<dbReference type="InterPro" id="IPR036397">
    <property type="entry name" value="RNaseH_sf"/>
</dbReference>
<dbReference type="PANTHER" id="PTHR10642:SF26">
    <property type="entry name" value="RIBONUCLEASE H1"/>
    <property type="match status" value="1"/>
</dbReference>